<evidence type="ECO:0000313" key="2">
    <source>
        <dbReference type="EMBL" id="EDV19869.1"/>
    </source>
</evidence>
<dbReference type="AlphaFoldDB" id="B3SBJ8"/>
<dbReference type="HOGENOM" id="CLU_861466_0_0_1"/>
<name>B3SBJ8_TRIAD</name>
<protein>
    <submittedName>
        <fullName evidence="2">Uncharacterized protein</fullName>
    </submittedName>
</protein>
<dbReference type="Proteomes" id="UP000009022">
    <property type="component" value="Unassembled WGS sequence"/>
</dbReference>
<dbReference type="InParanoid" id="B3SBJ8"/>
<dbReference type="RefSeq" id="XP_002117611.1">
    <property type="nucleotide sequence ID" value="XM_002117575.1"/>
</dbReference>
<feature type="signal peptide" evidence="1">
    <location>
        <begin position="1"/>
        <end position="21"/>
    </location>
</feature>
<dbReference type="CTD" id="6758824"/>
<sequence length="323" mass="36588">MAALTTLIQIWLTLLSIGILGQSDCRQLSLLANMTVVEKIAFESLGRQMCIGKYIDYQYFNARCIQNDPSPGLYQKCREGCLIPILNINFWNTKYQCRSLCFARAKDFTLATCMLACNSLDVMRDHLSDYLKLRFKPYLLPEIATKYNRSLASINFEHLPIKKPAPHDKGPTLLPATELKAKEEIMKRIVDPDSSITIPKMCINQAQINLAKQVQAPKDYFGYTLTWGFQGGDDNCKILKRTTTAFTIVFDKEVPSLCPPIHVTITTYPAKPRSYISENVYFNRDIMKHLPNCHAIIKEVPTSNNMVIKTAGTTHYPGFTNGN</sequence>
<evidence type="ECO:0000256" key="1">
    <source>
        <dbReference type="SAM" id="SignalP"/>
    </source>
</evidence>
<keyword evidence="3" id="KW-1185">Reference proteome</keyword>
<proteinExistence type="predicted"/>
<feature type="chain" id="PRO_5002798559" evidence="1">
    <location>
        <begin position="22"/>
        <end position="323"/>
    </location>
</feature>
<organism evidence="2 3">
    <name type="scientific">Trichoplax adhaerens</name>
    <name type="common">Trichoplax reptans</name>
    <dbReference type="NCBI Taxonomy" id="10228"/>
    <lineage>
        <taxon>Eukaryota</taxon>
        <taxon>Metazoa</taxon>
        <taxon>Placozoa</taxon>
        <taxon>Uniplacotomia</taxon>
        <taxon>Trichoplacea</taxon>
        <taxon>Trichoplacidae</taxon>
        <taxon>Trichoplax</taxon>
    </lineage>
</organism>
<evidence type="ECO:0000313" key="3">
    <source>
        <dbReference type="Proteomes" id="UP000009022"/>
    </source>
</evidence>
<dbReference type="KEGG" id="tad:TRIADDRAFT_61641"/>
<keyword evidence="1" id="KW-0732">Signal</keyword>
<dbReference type="GeneID" id="6758824"/>
<accession>B3SBJ8</accession>
<gene>
    <name evidence="2" type="ORF">TRIADDRAFT_61641</name>
</gene>
<dbReference type="EMBL" id="DS985265">
    <property type="protein sequence ID" value="EDV19869.1"/>
    <property type="molecule type" value="Genomic_DNA"/>
</dbReference>
<reference evidence="2 3" key="1">
    <citation type="journal article" date="2008" name="Nature">
        <title>The Trichoplax genome and the nature of placozoans.</title>
        <authorList>
            <person name="Srivastava M."/>
            <person name="Begovic E."/>
            <person name="Chapman J."/>
            <person name="Putnam N.H."/>
            <person name="Hellsten U."/>
            <person name="Kawashima T."/>
            <person name="Kuo A."/>
            <person name="Mitros T."/>
            <person name="Salamov A."/>
            <person name="Carpenter M.L."/>
            <person name="Signorovitch A.Y."/>
            <person name="Moreno M.A."/>
            <person name="Kamm K."/>
            <person name="Grimwood J."/>
            <person name="Schmutz J."/>
            <person name="Shapiro H."/>
            <person name="Grigoriev I.V."/>
            <person name="Buss L.W."/>
            <person name="Schierwater B."/>
            <person name="Dellaporta S.L."/>
            <person name="Rokhsar D.S."/>
        </authorList>
    </citation>
    <scope>NUCLEOTIDE SEQUENCE [LARGE SCALE GENOMIC DNA]</scope>
    <source>
        <strain evidence="2 3">Grell-BS-1999</strain>
    </source>
</reference>